<feature type="domain" description="Amidohydrolase-related" evidence="1">
    <location>
        <begin position="1"/>
        <end position="62"/>
    </location>
</feature>
<name>A0ABU7H3C5_9SPHI</name>
<dbReference type="Pfam" id="PF01979">
    <property type="entry name" value="Amidohydro_1"/>
    <property type="match status" value="1"/>
</dbReference>
<reference evidence="2 3" key="1">
    <citation type="submission" date="2024-01" db="EMBL/GenBank/DDBJ databases">
        <title>Pedobacter sp. nov., isolated from oil-contaminated soil.</title>
        <authorList>
            <person name="Le N.T.T."/>
        </authorList>
    </citation>
    <scope>NUCLEOTIDE SEQUENCE [LARGE SCALE GENOMIC DNA]</scope>
    <source>
        <strain evidence="2 3">VNH31</strain>
    </source>
</reference>
<evidence type="ECO:0000259" key="1">
    <source>
        <dbReference type="Pfam" id="PF01979"/>
    </source>
</evidence>
<sequence>MAGGGTSSTYDPIDVTQYTFDEMKAAVDAAEDWGTYVMVHAYMPRAVKRAVEEGVKSIEHGQI</sequence>
<dbReference type="InterPro" id="IPR051781">
    <property type="entry name" value="Metallo-dep_Hydrolase"/>
</dbReference>
<gene>
    <name evidence="2" type="ORF">VRU49_09380</name>
</gene>
<comment type="caution">
    <text evidence="2">The sequence shown here is derived from an EMBL/GenBank/DDBJ whole genome shotgun (WGS) entry which is preliminary data.</text>
</comment>
<dbReference type="RefSeq" id="WP_330146520.1">
    <property type="nucleotide sequence ID" value="NZ_JAZDQU010000002.1"/>
</dbReference>
<accession>A0ABU7H3C5</accession>
<dbReference type="PANTHER" id="PTHR43135">
    <property type="entry name" value="ALPHA-D-RIBOSE 1-METHYLPHOSPHONATE 5-TRIPHOSPHATE DIPHOSPHATASE"/>
    <property type="match status" value="1"/>
</dbReference>
<organism evidence="2 3">
    <name type="scientific">Pedobacter flavus</name>
    <dbReference type="NCBI Taxonomy" id="3113906"/>
    <lineage>
        <taxon>Bacteria</taxon>
        <taxon>Pseudomonadati</taxon>
        <taxon>Bacteroidota</taxon>
        <taxon>Sphingobacteriia</taxon>
        <taxon>Sphingobacteriales</taxon>
        <taxon>Sphingobacteriaceae</taxon>
        <taxon>Pedobacter</taxon>
    </lineage>
</organism>
<dbReference type="Proteomes" id="UP001337681">
    <property type="component" value="Unassembled WGS sequence"/>
</dbReference>
<proteinExistence type="predicted"/>
<protein>
    <submittedName>
        <fullName evidence="2">Amidohydrolase family protein</fullName>
    </submittedName>
</protein>
<dbReference type="EMBL" id="JAZDQU010000002">
    <property type="protein sequence ID" value="MEE1885625.1"/>
    <property type="molecule type" value="Genomic_DNA"/>
</dbReference>
<keyword evidence="3" id="KW-1185">Reference proteome</keyword>
<dbReference type="InterPro" id="IPR006680">
    <property type="entry name" value="Amidohydro-rel"/>
</dbReference>
<evidence type="ECO:0000313" key="3">
    <source>
        <dbReference type="Proteomes" id="UP001337681"/>
    </source>
</evidence>
<dbReference type="InterPro" id="IPR032466">
    <property type="entry name" value="Metal_Hydrolase"/>
</dbReference>
<dbReference type="Gene3D" id="3.20.20.140">
    <property type="entry name" value="Metal-dependent hydrolases"/>
    <property type="match status" value="1"/>
</dbReference>
<dbReference type="PANTHER" id="PTHR43135:SF3">
    <property type="entry name" value="ALPHA-D-RIBOSE 1-METHYLPHOSPHONATE 5-TRIPHOSPHATE DIPHOSPHATASE"/>
    <property type="match status" value="1"/>
</dbReference>
<evidence type="ECO:0000313" key="2">
    <source>
        <dbReference type="EMBL" id="MEE1885625.1"/>
    </source>
</evidence>
<dbReference type="SUPFAM" id="SSF51556">
    <property type="entry name" value="Metallo-dependent hydrolases"/>
    <property type="match status" value="1"/>
</dbReference>